<feature type="transmembrane region" description="Helical" evidence="1">
    <location>
        <begin position="25"/>
        <end position="45"/>
    </location>
</feature>
<evidence type="ECO:0000313" key="3">
    <source>
        <dbReference type="Proteomes" id="UP001596409"/>
    </source>
</evidence>
<name>A0ABW2E7A5_9ACTN</name>
<feature type="transmembrane region" description="Helical" evidence="1">
    <location>
        <begin position="172"/>
        <end position="191"/>
    </location>
</feature>
<keyword evidence="3" id="KW-1185">Reference proteome</keyword>
<accession>A0ABW2E7A5</accession>
<dbReference type="EMBL" id="JBHSYM010000073">
    <property type="protein sequence ID" value="MFC7016045.1"/>
    <property type="molecule type" value="Genomic_DNA"/>
</dbReference>
<evidence type="ECO:0000256" key="1">
    <source>
        <dbReference type="SAM" id="Phobius"/>
    </source>
</evidence>
<reference evidence="3" key="1">
    <citation type="journal article" date="2019" name="Int. J. Syst. Evol. Microbiol.">
        <title>The Global Catalogue of Microorganisms (GCM) 10K type strain sequencing project: providing services to taxonomists for standard genome sequencing and annotation.</title>
        <authorList>
            <consortium name="The Broad Institute Genomics Platform"/>
            <consortium name="The Broad Institute Genome Sequencing Center for Infectious Disease"/>
            <person name="Wu L."/>
            <person name="Ma J."/>
        </authorList>
    </citation>
    <scope>NUCLEOTIDE SEQUENCE [LARGE SCALE GENOMIC DNA]</scope>
    <source>
        <strain evidence="3">JCM 4855</strain>
    </source>
</reference>
<dbReference type="RefSeq" id="WP_189878971.1">
    <property type="nucleotide sequence ID" value="NZ_BMWA01000030.1"/>
</dbReference>
<protein>
    <submittedName>
        <fullName evidence="2">Uncharacterized protein</fullName>
    </submittedName>
</protein>
<keyword evidence="1" id="KW-1133">Transmembrane helix</keyword>
<keyword evidence="1" id="KW-0472">Membrane</keyword>
<comment type="caution">
    <text evidence="2">The sequence shown here is derived from an EMBL/GenBank/DDBJ whole genome shotgun (WGS) entry which is preliminary data.</text>
</comment>
<organism evidence="2 3">
    <name type="scientific">Streptomyces viridiviolaceus</name>
    <dbReference type="NCBI Taxonomy" id="68282"/>
    <lineage>
        <taxon>Bacteria</taxon>
        <taxon>Bacillati</taxon>
        <taxon>Actinomycetota</taxon>
        <taxon>Actinomycetes</taxon>
        <taxon>Kitasatosporales</taxon>
        <taxon>Streptomycetaceae</taxon>
        <taxon>Streptomyces</taxon>
    </lineage>
</organism>
<keyword evidence="1" id="KW-0812">Transmembrane</keyword>
<feature type="transmembrane region" description="Helical" evidence="1">
    <location>
        <begin position="141"/>
        <end position="160"/>
    </location>
</feature>
<gene>
    <name evidence="2" type="ORF">ACFQMH_30985</name>
</gene>
<proteinExistence type="predicted"/>
<dbReference type="Proteomes" id="UP001596409">
    <property type="component" value="Unassembled WGS sequence"/>
</dbReference>
<evidence type="ECO:0000313" key="2">
    <source>
        <dbReference type="EMBL" id="MFC7016045.1"/>
    </source>
</evidence>
<sequence>MNTVMITQAAGAVTGHGWTWLNHDINGWTVALIVAIIAAFIYEAIMALTRMVTLRIPFLVLYLARIPTPATEWPHLFKAWKGELWAILNNREKHWLLRFFKGLAFATPLAFGAARATARATAEGLPAAKRKEAEGGDHRDAWILASAALSATLVVTATIYEGVGWVRGDRLPFAEVFSGIAVFIMLCDLLFTLPLLHPAKPDVTEVERRKGVK</sequence>